<gene>
    <name evidence="2" type="ORF">RFI_35484</name>
</gene>
<accession>X6LML6</accession>
<dbReference type="AlphaFoldDB" id="X6LML6"/>
<dbReference type="Proteomes" id="UP000023152">
    <property type="component" value="Unassembled WGS sequence"/>
</dbReference>
<organism evidence="2 3">
    <name type="scientific">Reticulomyxa filosa</name>
    <dbReference type="NCBI Taxonomy" id="46433"/>
    <lineage>
        <taxon>Eukaryota</taxon>
        <taxon>Sar</taxon>
        <taxon>Rhizaria</taxon>
        <taxon>Retaria</taxon>
        <taxon>Foraminifera</taxon>
        <taxon>Monothalamids</taxon>
        <taxon>Reticulomyxidae</taxon>
        <taxon>Reticulomyxa</taxon>
    </lineage>
</organism>
<dbReference type="EMBL" id="ASPP01037033">
    <property type="protein sequence ID" value="ETO01955.1"/>
    <property type="molecule type" value="Genomic_DNA"/>
</dbReference>
<feature type="compositionally biased region" description="Basic residues" evidence="1">
    <location>
        <begin position="72"/>
        <end position="104"/>
    </location>
</feature>
<sequence>FYLFTPFYTNKKIKTGVEIYPVCKRKSKGIPPHKEKNTICTYIFYILFKKKSIVSVSSKEKNWIGYSDATKVRRKKRKKKGYRKKKKDKKKNKRKGKRIKKKKEKKDNVK</sequence>
<evidence type="ECO:0000313" key="2">
    <source>
        <dbReference type="EMBL" id="ETO01955.1"/>
    </source>
</evidence>
<keyword evidence="3" id="KW-1185">Reference proteome</keyword>
<feature type="region of interest" description="Disordered" evidence="1">
    <location>
        <begin position="69"/>
        <end position="110"/>
    </location>
</feature>
<comment type="caution">
    <text evidence="2">The sequence shown here is derived from an EMBL/GenBank/DDBJ whole genome shotgun (WGS) entry which is preliminary data.</text>
</comment>
<proteinExistence type="predicted"/>
<protein>
    <submittedName>
        <fullName evidence="2">Uncharacterized protein</fullName>
    </submittedName>
</protein>
<reference evidence="2 3" key="1">
    <citation type="journal article" date="2013" name="Curr. Biol.">
        <title>The Genome of the Foraminiferan Reticulomyxa filosa.</title>
        <authorList>
            <person name="Glockner G."/>
            <person name="Hulsmann N."/>
            <person name="Schleicher M."/>
            <person name="Noegel A.A."/>
            <person name="Eichinger L."/>
            <person name="Gallinger C."/>
            <person name="Pawlowski J."/>
            <person name="Sierra R."/>
            <person name="Euteneuer U."/>
            <person name="Pillet L."/>
            <person name="Moustafa A."/>
            <person name="Platzer M."/>
            <person name="Groth M."/>
            <person name="Szafranski K."/>
            <person name="Schliwa M."/>
        </authorList>
    </citation>
    <scope>NUCLEOTIDE SEQUENCE [LARGE SCALE GENOMIC DNA]</scope>
</reference>
<evidence type="ECO:0000256" key="1">
    <source>
        <dbReference type="SAM" id="MobiDB-lite"/>
    </source>
</evidence>
<evidence type="ECO:0000313" key="3">
    <source>
        <dbReference type="Proteomes" id="UP000023152"/>
    </source>
</evidence>
<feature type="non-terminal residue" evidence="2">
    <location>
        <position position="1"/>
    </location>
</feature>
<name>X6LML6_RETFI</name>